<reference evidence="1 2" key="2">
    <citation type="journal article" date="2022" name="Mol. Ecol. Resour.">
        <title>The genomes of chicory, endive, great burdock and yacon provide insights into Asteraceae paleo-polyploidization history and plant inulin production.</title>
        <authorList>
            <person name="Fan W."/>
            <person name="Wang S."/>
            <person name="Wang H."/>
            <person name="Wang A."/>
            <person name="Jiang F."/>
            <person name="Liu H."/>
            <person name="Zhao H."/>
            <person name="Xu D."/>
            <person name="Zhang Y."/>
        </authorList>
    </citation>
    <scope>NUCLEOTIDE SEQUENCE [LARGE SCALE GENOMIC DNA]</scope>
    <source>
        <strain evidence="2">cv. Yunnan</strain>
        <tissue evidence="1">Leaves</tissue>
    </source>
</reference>
<evidence type="ECO:0000313" key="2">
    <source>
        <dbReference type="Proteomes" id="UP001056120"/>
    </source>
</evidence>
<proteinExistence type="predicted"/>
<name>A0ACB9APJ3_9ASTR</name>
<sequence length="81" mass="9334">MESAFELIPESPIELELEVWNRRLNWIVGVVWLCAKKEDRNSGIDCLLLLVRSLQSSVLATLVQELYSLYRANNGDIKENQ</sequence>
<reference evidence="2" key="1">
    <citation type="journal article" date="2022" name="Mol. Ecol. Resour.">
        <title>The genomes of chicory, endive, great burdock and yacon provide insights into Asteraceae palaeo-polyploidization history and plant inulin production.</title>
        <authorList>
            <person name="Fan W."/>
            <person name="Wang S."/>
            <person name="Wang H."/>
            <person name="Wang A."/>
            <person name="Jiang F."/>
            <person name="Liu H."/>
            <person name="Zhao H."/>
            <person name="Xu D."/>
            <person name="Zhang Y."/>
        </authorList>
    </citation>
    <scope>NUCLEOTIDE SEQUENCE [LARGE SCALE GENOMIC DNA]</scope>
    <source>
        <strain evidence="2">cv. Yunnan</strain>
    </source>
</reference>
<comment type="caution">
    <text evidence="1">The sequence shown here is derived from an EMBL/GenBank/DDBJ whole genome shotgun (WGS) entry which is preliminary data.</text>
</comment>
<evidence type="ECO:0000313" key="1">
    <source>
        <dbReference type="EMBL" id="KAI3711845.1"/>
    </source>
</evidence>
<gene>
    <name evidence="1" type="ORF">L1987_70393</name>
</gene>
<dbReference type="Proteomes" id="UP001056120">
    <property type="component" value="Linkage Group LG24"/>
</dbReference>
<dbReference type="EMBL" id="CM042041">
    <property type="protein sequence ID" value="KAI3711845.1"/>
    <property type="molecule type" value="Genomic_DNA"/>
</dbReference>
<protein>
    <submittedName>
        <fullName evidence="1">Uncharacterized protein</fullName>
    </submittedName>
</protein>
<organism evidence="1 2">
    <name type="scientific">Smallanthus sonchifolius</name>
    <dbReference type="NCBI Taxonomy" id="185202"/>
    <lineage>
        <taxon>Eukaryota</taxon>
        <taxon>Viridiplantae</taxon>
        <taxon>Streptophyta</taxon>
        <taxon>Embryophyta</taxon>
        <taxon>Tracheophyta</taxon>
        <taxon>Spermatophyta</taxon>
        <taxon>Magnoliopsida</taxon>
        <taxon>eudicotyledons</taxon>
        <taxon>Gunneridae</taxon>
        <taxon>Pentapetalae</taxon>
        <taxon>asterids</taxon>
        <taxon>campanulids</taxon>
        <taxon>Asterales</taxon>
        <taxon>Asteraceae</taxon>
        <taxon>Asteroideae</taxon>
        <taxon>Heliantheae alliance</taxon>
        <taxon>Millerieae</taxon>
        <taxon>Smallanthus</taxon>
    </lineage>
</organism>
<keyword evidence="2" id="KW-1185">Reference proteome</keyword>
<accession>A0ACB9APJ3</accession>